<proteinExistence type="predicted"/>
<dbReference type="RefSeq" id="WP_251800901.1">
    <property type="nucleotide sequence ID" value="NZ_JAMQOL010000038.1"/>
</dbReference>
<sequence length="137" mass="14370">MPTAEEFEAAAVELDAAAATAKTLIEPARAAMAGNVMVGGQLTVLVTDELDVAAKLLEQVTAELAELAATCRERAEASRVAALAQQAYAASYADYESDLNRWQEAEDAHRDDPGARNPGPPPAPPDEPPPLPSFGSR</sequence>
<accession>A0ABT0Y4X8</accession>
<feature type="compositionally biased region" description="Pro residues" evidence="1">
    <location>
        <begin position="118"/>
        <end position="137"/>
    </location>
</feature>
<dbReference type="EMBL" id="JAMQOL010000038">
    <property type="protein sequence ID" value="MCM4081098.1"/>
    <property type="molecule type" value="Genomic_DNA"/>
</dbReference>
<keyword evidence="3" id="KW-1185">Reference proteome</keyword>
<dbReference type="Proteomes" id="UP001523216">
    <property type="component" value="Unassembled WGS sequence"/>
</dbReference>
<evidence type="ECO:0008006" key="4">
    <source>
        <dbReference type="Google" id="ProtNLM"/>
    </source>
</evidence>
<feature type="compositionally biased region" description="Basic and acidic residues" evidence="1">
    <location>
        <begin position="99"/>
        <end position="114"/>
    </location>
</feature>
<evidence type="ECO:0000313" key="2">
    <source>
        <dbReference type="EMBL" id="MCM4081098.1"/>
    </source>
</evidence>
<organism evidence="2 3">
    <name type="scientific">Paractinoplanes hotanensis</name>
    <dbReference type="NCBI Taxonomy" id="2906497"/>
    <lineage>
        <taxon>Bacteria</taxon>
        <taxon>Bacillati</taxon>
        <taxon>Actinomycetota</taxon>
        <taxon>Actinomycetes</taxon>
        <taxon>Micromonosporales</taxon>
        <taxon>Micromonosporaceae</taxon>
        <taxon>Paractinoplanes</taxon>
    </lineage>
</organism>
<evidence type="ECO:0000313" key="3">
    <source>
        <dbReference type="Proteomes" id="UP001523216"/>
    </source>
</evidence>
<feature type="region of interest" description="Disordered" evidence="1">
    <location>
        <begin position="99"/>
        <end position="137"/>
    </location>
</feature>
<gene>
    <name evidence="2" type="ORF">LXN57_26340</name>
</gene>
<evidence type="ECO:0000256" key="1">
    <source>
        <dbReference type="SAM" id="MobiDB-lite"/>
    </source>
</evidence>
<comment type="caution">
    <text evidence="2">The sequence shown here is derived from an EMBL/GenBank/DDBJ whole genome shotgun (WGS) entry which is preliminary data.</text>
</comment>
<protein>
    <recommendedName>
        <fullName evidence="4">YbaB/EbfC DNA-binding family protein</fullName>
    </recommendedName>
</protein>
<name>A0ABT0Y4X8_9ACTN</name>
<reference evidence="2 3" key="1">
    <citation type="submission" date="2022-06" db="EMBL/GenBank/DDBJ databases">
        <title>Actinoplanes abujensis sp. nov., isolated from Nigerian arid soil.</title>
        <authorList>
            <person name="Ding P."/>
        </authorList>
    </citation>
    <scope>NUCLEOTIDE SEQUENCE [LARGE SCALE GENOMIC DNA]</scope>
    <source>
        <strain evidence="3">TRM88002</strain>
    </source>
</reference>